<dbReference type="Pfam" id="PF20155">
    <property type="entry name" value="TMP_3"/>
    <property type="match status" value="1"/>
</dbReference>
<dbReference type="GO" id="GO:0098003">
    <property type="term" value="P:viral tail assembly"/>
    <property type="evidence" value="ECO:0007669"/>
    <property type="project" value="UniProtKB-KW"/>
</dbReference>
<dbReference type="NCBIfam" id="TIGR02675">
    <property type="entry name" value="tape_meas_nterm"/>
    <property type="match status" value="1"/>
</dbReference>
<comment type="similarity">
    <text evidence="1">Belongs to the peptidase C40 family.</text>
</comment>
<evidence type="ECO:0000256" key="6">
    <source>
        <dbReference type="SAM" id="Phobius"/>
    </source>
</evidence>
<feature type="domain" description="NlpC/P60" evidence="7">
    <location>
        <begin position="1106"/>
        <end position="1230"/>
    </location>
</feature>
<dbReference type="InterPro" id="IPR013491">
    <property type="entry name" value="Tape_meas_N"/>
</dbReference>
<dbReference type="SUPFAM" id="SSF54001">
    <property type="entry name" value="Cysteine proteinases"/>
    <property type="match status" value="1"/>
</dbReference>
<proteinExistence type="inferred from homology"/>
<keyword evidence="6" id="KW-0812">Transmembrane</keyword>
<protein>
    <submittedName>
        <fullName evidence="8">Tail tape measure</fullName>
    </submittedName>
</protein>
<sequence>MAGYNIGTAWIQVAISGSNLTREVEGQLNKVNTSKAENSIVSGLGGAFQKVGKIASGALAVAGTVGLATGFADIATQAITASDATNKFKNTLGFAGKSADDIERLTKSTKDYADKTVYGLSDIQSITAQLASNNVAGYDKLAEAAGNLNAVAGGNAETFKSVGMVLTQTAGQGKLTTENFNQLADAVPGASGKLQQALLEAGAYTGNFREAMEKGQITAEEFNSAVMDLGMTDVAKEAATSTATIEGAWGNLEAALVSGAMGIVDKIKPALTDFMGNVATGAEKAFGWINDNLIPGIQGVWGILAKGQFDGSSKLFGLEEDSGIVDFLFKIGESARAAGDWITGTLIPGIQGVASILFQGDYQGPSTLFGLEEDSAVVDWLFRIRDGAIEAGSWINNTLLPAIQGIASIIFTGDTDKPIFGLKPDSAIVSFLEGLRDAVGWVVDAGLKLSAWIVDNKTLLGGLAVTVGTAVVAFKGMQAVMAISALGGSASAILSFVTGMEAFKRATDLAKIAQAAFNVVMNANPIILVVTAIATLVAGLAWFFTQTEMGKAAWAAITAEFQKFLDWIAPYWNATLTVLGAVWNQIWSAVSGFFTSYVVPAITGAVSILGGLWSGLVWIVTSVWSGIQSAVQTVADWFTSYVVPAFEAVWTGIKIGIWALSIPFIIVWSLIRASVLLVVDWFMTYVAPVLSTVWSGIVAGAQWLWTGVQTVWDGLKSAVGVVVDWFNAYVSPVLSAVWVGIQVGAQFLWAGLVAVWNGIQSAVRTVADFFTAYVQPVISAVWTGIQVGAQFLWNGIVTIWNGIQSAIQTVVGWFQTYVQPVITAVWDGIKAGADLLWSGLQTVWNGIKDTINTVASWFRDTLKPIFDTVTTNIKTAFDNMKSGIQTVWDGVKSVAAKPINFLINTVYKDGIKKTADSIAEKLGLSLRLPDVSPIPGYASGGVLPGYSPGRDIYHFYSPDGGGAIALSGGEAIMRPEWVRAVGGPAAVHRMNAAARGGAGDRVPGGDRGVGFAAFADGGIWDKLKSTVGAGVQTASNWIATAADAVSSIISDPLGAVENLLRIPMNAALKGIPGSAFFKDMAMALPGKWVDGFGEWLKSNTAAMPVTGSATDIVNAARMAIGVPYVWGGSSIPPGLDCSGLVYWAAHQMGSSIPRLTAAGYQSGATPGGSINAPGTLLFWGHPAYHIAIASGNGMMVEAPRPGLSVRETGIWGAPSTGLYKFDSGGLLQPGLTTVLNATGKPEPVFTGGQWDKIDDLLSKGNSGVPDVLEVRDVDGVLIGRMQVEAGRAVDRVASDLSGRRIR</sequence>
<dbReference type="Pfam" id="PF00877">
    <property type="entry name" value="NLPC_P60"/>
    <property type="match status" value="1"/>
</dbReference>
<dbReference type="InterPro" id="IPR051794">
    <property type="entry name" value="PG_Endopeptidase_C40"/>
</dbReference>
<accession>A0A8S5URM9</accession>
<dbReference type="EMBL" id="BK016127">
    <property type="protein sequence ID" value="DAF97153.1"/>
    <property type="molecule type" value="Genomic_DNA"/>
</dbReference>
<evidence type="ECO:0000313" key="8">
    <source>
        <dbReference type="EMBL" id="DAF97153.1"/>
    </source>
</evidence>
<feature type="transmembrane region" description="Helical" evidence="6">
    <location>
        <begin position="564"/>
        <end position="583"/>
    </location>
</feature>
<dbReference type="PROSITE" id="PS51935">
    <property type="entry name" value="NLPC_P60"/>
    <property type="match status" value="1"/>
</dbReference>
<keyword evidence="4" id="KW-0378">Hydrolase</keyword>
<name>A0A8S5URM9_9CAUD</name>
<dbReference type="Gene3D" id="1.20.120.20">
    <property type="entry name" value="Apolipoprotein"/>
    <property type="match status" value="1"/>
</dbReference>
<feature type="transmembrane region" description="Helical" evidence="6">
    <location>
        <begin position="589"/>
        <end position="609"/>
    </location>
</feature>
<dbReference type="InterPro" id="IPR038765">
    <property type="entry name" value="Papain-like_cys_pep_sf"/>
</dbReference>
<dbReference type="PANTHER" id="PTHR47359:SF3">
    <property type="entry name" value="NLP_P60 DOMAIN-CONTAINING PROTEIN-RELATED"/>
    <property type="match status" value="1"/>
</dbReference>
<evidence type="ECO:0000259" key="7">
    <source>
        <dbReference type="PROSITE" id="PS51935"/>
    </source>
</evidence>
<evidence type="ECO:0000256" key="5">
    <source>
        <dbReference type="ARBA" id="ARBA00022807"/>
    </source>
</evidence>
<feature type="transmembrane region" description="Helical" evidence="6">
    <location>
        <begin position="685"/>
        <end position="705"/>
    </location>
</feature>
<dbReference type="Gene3D" id="3.90.1720.10">
    <property type="entry name" value="endopeptidase domain like (from Nostoc punctiforme)"/>
    <property type="match status" value="1"/>
</dbReference>
<keyword evidence="3" id="KW-0645">Protease</keyword>
<keyword evidence="2" id="KW-1245">Viral tail assembly</keyword>
<evidence type="ECO:0000256" key="2">
    <source>
        <dbReference type="ARBA" id="ARBA00022465"/>
    </source>
</evidence>
<evidence type="ECO:0000256" key="1">
    <source>
        <dbReference type="ARBA" id="ARBA00007074"/>
    </source>
</evidence>
<feature type="transmembrane region" description="Helical" evidence="6">
    <location>
        <begin position="655"/>
        <end position="678"/>
    </location>
</feature>
<reference evidence="8" key="1">
    <citation type="journal article" date="2021" name="Proc. Natl. Acad. Sci. U.S.A.">
        <title>A Catalog of Tens of Thousands of Viruses from Human Metagenomes Reveals Hidden Associations with Chronic Diseases.</title>
        <authorList>
            <person name="Tisza M.J."/>
            <person name="Buck C.B."/>
        </authorList>
    </citation>
    <scope>NUCLEOTIDE SEQUENCE</scope>
    <source>
        <strain evidence="8">Ctksc2</strain>
    </source>
</reference>
<organism evidence="8">
    <name type="scientific">Siphoviridae sp. ctksc2</name>
    <dbReference type="NCBI Taxonomy" id="2825645"/>
    <lineage>
        <taxon>Viruses</taxon>
        <taxon>Duplodnaviria</taxon>
        <taxon>Heunggongvirae</taxon>
        <taxon>Uroviricota</taxon>
        <taxon>Caudoviricetes</taxon>
    </lineage>
</organism>
<dbReference type="PANTHER" id="PTHR47359">
    <property type="entry name" value="PEPTIDOGLYCAN DL-ENDOPEPTIDASE CWLO"/>
    <property type="match status" value="1"/>
</dbReference>
<evidence type="ECO:0000256" key="4">
    <source>
        <dbReference type="ARBA" id="ARBA00022801"/>
    </source>
</evidence>
<feature type="transmembrane region" description="Helical" evidence="6">
    <location>
        <begin position="523"/>
        <end position="544"/>
    </location>
</feature>
<feature type="transmembrane region" description="Helical" evidence="6">
    <location>
        <begin position="481"/>
        <end position="503"/>
    </location>
</feature>
<dbReference type="InterPro" id="IPR000064">
    <property type="entry name" value="NLP_P60_dom"/>
</dbReference>
<dbReference type="GO" id="GO:0001897">
    <property type="term" value="P:symbiont-mediated cytolysis of host cell"/>
    <property type="evidence" value="ECO:0007669"/>
    <property type="project" value="UniProtKB-ARBA"/>
</dbReference>
<keyword evidence="6" id="KW-1133">Transmembrane helix</keyword>
<keyword evidence="5" id="KW-0788">Thiol protease</keyword>
<keyword evidence="6" id="KW-0472">Membrane</keyword>
<dbReference type="GO" id="GO:0008234">
    <property type="term" value="F:cysteine-type peptidase activity"/>
    <property type="evidence" value="ECO:0007669"/>
    <property type="project" value="UniProtKB-KW"/>
</dbReference>
<dbReference type="GO" id="GO:0006508">
    <property type="term" value="P:proteolysis"/>
    <property type="evidence" value="ECO:0007669"/>
    <property type="project" value="UniProtKB-KW"/>
</dbReference>
<feature type="transmembrane region" description="Helical" evidence="6">
    <location>
        <begin position="733"/>
        <end position="756"/>
    </location>
</feature>
<evidence type="ECO:0000256" key="3">
    <source>
        <dbReference type="ARBA" id="ARBA00022670"/>
    </source>
</evidence>
<keyword evidence="2" id="KW-1188">Viral release from host cell</keyword>